<keyword evidence="2" id="KW-1133">Transmembrane helix</keyword>
<keyword evidence="2" id="KW-0472">Membrane</keyword>
<proteinExistence type="predicted"/>
<name>A0A2S2QDJ8_9HEMI</name>
<keyword evidence="2" id="KW-0812">Transmembrane</keyword>
<dbReference type="OrthoDB" id="8191242at2759"/>
<dbReference type="PANTHER" id="PTHR46599">
    <property type="entry name" value="PIGGYBAC TRANSPOSABLE ELEMENT-DERIVED PROTEIN 4"/>
    <property type="match status" value="1"/>
</dbReference>
<organism evidence="4">
    <name type="scientific">Sipha flava</name>
    <name type="common">yellow sugarcane aphid</name>
    <dbReference type="NCBI Taxonomy" id="143950"/>
    <lineage>
        <taxon>Eukaryota</taxon>
        <taxon>Metazoa</taxon>
        <taxon>Ecdysozoa</taxon>
        <taxon>Arthropoda</taxon>
        <taxon>Hexapoda</taxon>
        <taxon>Insecta</taxon>
        <taxon>Pterygota</taxon>
        <taxon>Neoptera</taxon>
        <taxon>Paraneoptera</taxon>
        <taxon>Hemiptera</taxon>
        <taxon>Sternorrhyncha</taxon>
        <taxon>Aphidomorpha</taxon>
        <taxon>Aphidoidea</taxon>
        <taxon>Aphididae</taxon>
        <taxon>Sipha</taxon>
    </lineage>
</organism>
<protein>
    <submittedName>
        <fullName evidence="4">PiggyBac transposable element-derived protein 4</fullName>
    </submittedName>
</protein>
<sequence length="560" mass="64930">MNRNEIMSLLYNSDVDSDSSLCEFDDDVFGPDWVDDKEDGNQNIYENNDTSSDYESDDGMTGNNWTEHFYEPHTNAHITFNPHNLPVGVNPDLIETLSLASPFTFFSLFFDEEIINLLVVETNKYANDKLSEPGLSRNARLRKWKDVDKTEIKKLFGIIMWMGLVKMPCISNYWSTNKLYNSYISSYMSRNRFELLLSMLHVSDNSKARPDDRLYKIQPLIDLLVHKYNSALIPEQNVCIDESIVPFKGRLKFRQFISNKRHRYGIKIFKLCTRDFYTSQYKVYAGKEATPGQSVSSKVVMELMEPYLDSGRVLFADNWYNSVDMAEKLLCRNTHLVGTLRANRKRNPTGVTKKKISKGETVAKINNKGVTVLKWKDKREVLMISTKHTNKIISVDRSRKTVKQKPEVVVDYNTGKGYINLTDQLQSYHSALRKSLKWYRKIIIDLICNISVLNALSLFIGVSGQKMKIMKFREAIIEELLRNDDEDTQQSELIQPLPTLDHTLEKSPKTSRCKSCYSLLVKKEGRLIAQKKTKRIKTRCNQCDQHLCPECFFKTHKTRK</sequence>
<dbReference type="PANTHER" id="PTHR46599:SF3">
    <property type="entry name" value="PIGGYBAC TRANSPOSABLE ELEMENT-DERIVED PROTEIN 4"/>
    <property type="match status" value="1"/>
</dbReference>
<evidence type="ECO:0000256" key="1">
    <source>
        <dbReference type="SAM" id="MobiDB-lite"/>
    </source>
</evidence>
<reference evidence="4" key="1">
    <citation type="submission" date="2018-04" db="EMBL/GenBank/DDBJ databases">
        <title>Transcriptome assembly of Sipha flava.</title>
        <authorList>
            <person name="Scully E.D."/>
            <person name="Geib S.M."/>
            <person name="Palmer N.A."/>
            <person name="Koch K."/>
            <person name="Bradshaw J."/>
            <person name="Heng-Moss T."/>
            <person name="Sarath G."/>
        </authorList>
    </citation>
    <scope>NUCLEOTIDE SEQUENCE</scope>
</reference>
<evidence type="ECO:0000259" key="3">
    <source>
        <dbReference type="Pfam" id="PF13843"/>
    </source>
</evidence>
<evidence type="ECO:0000313" key="4">
    <source>
        <dbReference type="EMBL" id="MBY75807.1"/>
    </source>
</evidence>
<gene>
    <name evidence="4" type="primary">PGBD4_28</name>
    <name evidence="4" type="ORF">g.75832</name>
</gene>
<feature type="region of interest" description="Disordered" evidence="1">
    <location>
        <begin position="32"/>
        <end position="58"/>
    </location>
</feature>
<accession>A0A2S2QDJ8</accession>
<dbReference type="EMBL" id="GGMS01006604">
    <property type="protein sequence ID" value="MBY75807.1"/>
    <property type="molecule type" value="Transcribed_RNA"/>
</dbReference>
<dbReference type="Pfam" id="PF13843">
    <property type="entry name" value="DDE_Tnp_1_7"/>
    <property type="match status" value="1"/>
</dbReference>
<feature type="compositionally biased region" description="Polar residues" evidence="1">
    <location>
        <begin position="41"/>
        <end position="51"/>
    </location>
</feature>
<feature type="transmembrane region" description="Helical" evidence="2">
    <location>
        <begin position="442"/>
        <end position="463"/>
    </location>
</feature>
<evidence type="ECO:0000256" key="2">
    <source>
        <dbReference type="SAM" id="Phobius"/>
    </source>
</evidence>
<dbReference type="AlphaFoldDB" id="A0A2S2QDJ8"/>
<feature type="domain" description="PiggyBac transposable element-derived protein" evidence="3">
    <location>
        <begin position="101"/>
        <end position="455"/>
    </location>
</feature>
<dbReference type="InterPro" id="IPR029526">
    <property type="entry name" value="PGBD"/>
</dbReference>